<dbReference type="Proteomes" id="UP000663844">
    <property type="component" value="Unassembled WGS sequence"/>
</dbReference>
<feature type="region of interest" description="Disordered" evidence="8">
    <location>
        <begin position="93"/>
        <end position="114"/>
    </location>
</feature>
<dbReference type="EMBL" id="CAJNOG010000152">
    <property type="protein sequence ID" value="CAF1015176.1"/>
    <property type="molecule type" value="Genomic_DNA"/>
</dbReference>
<accession>A0A814HTF3</accession>
<feature type="compositionally biased region" description="Polar residues" evidence="8">
    <location>
        <begin position="199"/>
        <end position="217"/>
    </location>
</feature>
<dbReference type="InterPro" id="IPR001781">
    <property type="entry name" value="Znf_LIM"/>
</dbReference>
<keyword evidence="2 7" id="KW-0479">Metal-binding</keyword>
<dbReference type="GO" id="GO:0046872">
    <property type="term" value="F:metal ion binding"/>
    <property type="evidence" value="ECO:0007669"/>
    <property type="project" value="UniProtKB-KW"/>
</dbReference>
<evidence type="ECO:0000256" key="6">
    <source>
        <dbReference type="ARBA" id="ARBA00023242"/>
    </source>
</evidence>
<evidence type="ECO:0000313" key="11">
    <source>
        <dbReference type="EMBL" id="CAF1126922.1"/>
    </source>
</evidence>
<dbReference type="PROSITE" id="PS50023">
    <property type="entry name" value="LIM_DOMAIN_2"/>
    <property type="match status" value="1"/>
</dbReference>
<evidence type="ECO:0000313" key="13">
    <source>
        <dbReference type="EMBL" id="CAF3857739.1"/>
    </source>
</evidence>
<keyword evidence="6" id="KW-0539">Nucleus</keyword>
<evidence type="ECO:0000256" key="4">
    <source>
        <dbReference type="ARBA" id="ARBA00022833"/>
    </source>
</evidence>
<evidence type="ECO:0000313" key="12">
    <source>
        <dbReference type="EMBL" id="CAF3842402.1"/>
    </source>
</evidence>
<keyword evidence="3" id="KW-0677">Repeat</keyword>
<evidence type="ECO:0000256" key="5">
    <source>
        <dbReference type="ARBA" id="ARBA00023038"/>
    </source>
</evidence>
<sequence>MEILIEDTVWANTRCFACGALVYDVEKKKTANHIYHNRCFCCRICKRNLTAATLNEEGDDIYCTNCYRKKQRGDCNSIEFQRAASERATYVYNERHPDQPSPTPNPQPPVRRDFLRNPSWTLRQLERQFLSQQPTTTTTLEKAKEDYIKISSLSHPMMTIKTNFSNPIKFTKFPRQPLTIKNEPSPSPSLHFSPAFSPFPNNRTESGSTTPNHLQTSPKSATFINLRSRLHRSSADLTRALSPIIERNSTSINNIDWKENKKTNGVRFQFPDVVRNVSTRRSFSATDRRKIK</sequence>
<dbReference type="Gene3D" id="2.10.110.10">
    <property type="entry name" value="Cysteine Rich Protein"/>
    <property type="match status" value="1"/>
</dbReference>
<dbReference type="PROSITE" id="PS00478">
    <property type="entry name" value="LIM_DOMAIN_1"/>
    <property type="match status" value="1"/>
</dbReference>
<keyword evidence="4 7" id="KW-0862">Zinc</keyword>
<dbReference type="EMBL" id="CAJOAZ010001668">
    <property type="protein sequence ID" value="CAF3842402.1"/>
    <property type="molecule type" value="Genomic_DNA"/>
</dbReference>
<dbReference type="PANTHER" id="PTHR24215:SF35">
    <property type="entry name" value="MUSCLE LIM PROTEIN MLP84B"/>
    <property type="match status" value="1"/>
</dbReference>
<dbReference type="Pfam" id="PF00412">
    <property type="entry name" value="LIM"/>
    <property type="match status" value="1"/>
</dbReference>
<name>A0A814HTF3_9BILA</name>
<dbReference type="Proteomes" id="UP000663845">
    <property type="component" value="Unassembled WGS sequence"/>
</dbReference>
<comment type="subcellular location">
    <subcellularLocation>
        <location evidence="1">Nucleus</location>
    </subcellularLocation>
</comment>
<dbReference type="Proteomes" id="UP000663891">
    <property type="component" value="Unassembled WGS sequence"/>
</dbReference>
<dbReference type="SUPFAM" id="SSF57716">
    <property type="entry name" value="Glucocorticoid receptor-like (DNA-binding domain)"/>
    <property type="match status" value="1"/>
</dbReference>
<reference evidence="10" key="1">
    <citation type="submission" date="2021-02" db="EMBL/GenBank/DDBJ databases">
        <authorList>
            <person name="Nowell W R."/>
        </authorList>
    </citation>
    <scope>NUCLEOTIDE SEQUENCE</scope>
</reference>
<gene>
    <name evidence="10" type="ORF">JYZ213_LOCUS16751</name>
    <name evidence="13" type="ORF">OKA104_LOCUS21862</name>
    <name evidence="12" type="ORF">OXD698_LOCUS20762</name>
    <name evidence="11" type="ORF">VCS650_LOCUS21510</name>
</gene>
<dbReference type="EMBL" id="CAJOAY010001552">
    <property type="protein sequence ID" value="CAF3857739.1"/>
    <property type="molecule type" value="Genomic_DNA"/>
</dbReference>
<dbReference type="AlphaFoldDB" id="A0A814HTF3"/>
<dbReference type="OrthoDB" id="10007693at2759"/>
<dbReference type="EMBL" id="CAJNON010000232">
    <property type="protein sequence ID" value="CAF1126922.1"/>
    <property type="molecule type" value="Genomic_DNA"/>
</dbReference>
<evidence type="ECO:0000256" key="7">
    <source>
        <dbReference type="PROSITE-ProRule" id="PRU00125"/>
    </source>
</evidence>
<protein>
    <recommendedName>
        <fullName evidence="9">LIM zinc-binding domain-containing protein</fullName>
    </recommendedName>
</protein>
<dbReference type="SMART" id="SM00132">
    <property type="entry name" value="LIM"/>
    <property type="match status" value="1"/>
</dbReference>
<evidence type="ECO:0000256" key="1">
    <source>
        <dbReference type="ARBA" id="ARBA00004123"/>
    </source>
</evidence>
<evidence type="ECO:0000256" key="2">
    <source>
        <dbReference type="ARBA" id="ARBA00022723"/>
    </source>
</evidence>
<feature type="domain" description="LIM zinc-binding" evidence="9">
    <location>
        <begin position="13"/>
        <end position="73"/>
    </location>
</feature>
<evidence type="ECO:0000256" key="8">
    <source>
        <dbReference type="SAM" id="MobiDB-lite"/>
    </source>
</evidence>
<organism evidence="10 14">
    <name type="scientific">Adineta steineri</name>
    <dbReference type="NCBI Taxonomy" id="433720"/>
    <lineage>
        <taxon>Eukaryota</taxon>
        <taxon>Metazoa</taxon>
        <taxon>Spiralia</taxon>
        <taxon>Gnathifera</taxon>
        <taxon>Rotifera</taxon>
        <taxon>Eurotatoria</taxon>
        <taxon>Bdelloidea</taxon>
        <taxon>Adinetida</taxon>
        <taxon>Adinetidae</taxon>
        <taxon>Adineta</taxon>
    </lineage>
</organism>
<comment type="caution">
    <text evidence="10">The sequence shown here is derived from an EMBL/GenBank/DDBJ whole genome shotgun (WGS) entry which is preliminary data.</text>
</comment>
<dbReference type="GO" id="GO:0030036">
    <property type="term" value="P:actin cytoskeleton organization"/>
    <property type="evidence" value="ECO:0007669"/>
    <property type="project" value="TreeGrafter"/>
</dbReference>
<evidence type="ECO:0000313" key="10">
    <source>
        <dbReference type="EMBL" id="CAF1015176.1"/>
    </source>
</evidence>
<feature type="region of interest" description="Disordered" evidence="8">
    <location>
        <begin position="180"/>
        <end position="217"/>
    </location>
</feature>
<dbReference type="Proteomes" id="UP000663881">
    <property type="component" value="Unassembled WGS sequence"/>
</dbReference>
<evidence type="ECO:0000256" key="3">
    <source>
        <dbReference type="ARBA" id="ARBA00022737"/>
    </source>
</evidence>
<evidence type="ECO:0000313" key="14">
    <source>
        <dbReference type="Proteomes" id="UP000663845"/>
    </source>
</evidence>
<dbReference type="PANTHER" id="PTHR24215">
    <property type="entry name" value="RHO-GTPASE-ACTIVATING PROTEIN LRG1"/>
    <property type="match status" value="1"/>
</dbReference>
<feature type="compositionally biased region" description="Pro residues" evidence="8">
    <location>
        <begin position="99"/>
        <end position="109"/>
    </location>
</feature>
<evidence type="ECO:0000259" key="9">
    <source>
        <dbReference type="PROSITE" id="PS50023"/>
    </source>
</evidence>
<dbReference type="GO" id="GO:0005737">
    <property type="term" value="C:cytoplasm"/>
    <property type="evidence" value="ECO:0007669"/>
    <property type="project" value="TreeGrafter"/>
</dbReference>
<dbReference type="GO" id="GO:0005634">
    <property type="term" value="C:nucleus"/>
    <property type="evidence" value="ECO:0007669"/>
    <property type="project" value="UniProtKB-SubCell"/>
</dbReference>
<keyword evidence="5 7" id="KW-0440">LIM domain</keyword>
<proteinExistence type="predicted"/>